<feature type="compositionally biased region" description="Basic and acidic residues" evidence="1">
    <location>
        <begin position="15"/>
        <end position="25"/>
    </location>
</feature>
<feature type="region of interest" description="Disordered" evidence="1">
    <location>
        <begin position="248"/>
        <end position="291"/>
    </location>
</feature>
<keyword evidence="3" id="KW-1185">Reference proteome</keyword>
<sequence length="320" mass="34506">MEGAMTTSYKTAVVHGDRQNGDRRVGQLNRYQGHRGGDKGKGIAKEPQGDVRMEGSFHPYREKGSRGHKATQYGNTRPVNLSRGSKQAHSTGGHQAMENPEKLMLNAFRGVDGSPPMGRFPTDKEAGGGTSSKARKALLFEEEEPGAVVEAQHLENEIIPVENFNGDHEEEPESDKVVEVQTQSNRNGVDLLADGEVMSDSELLVEDGELEGWEQGAETDFMEDNDMVTNDQALADLEIANDHSKTTLEAKNLGDTSKGMDGMDGKLKAKNGTVDAGGPSKKRNASVFASPRKKLLAQAAAKVGEKGSRKVTGKPKIPPQ</sequence>
<dbReference type="EMBL" id="CAKOAT010250821">
    <property type="protein sequence ID" value="CAH8358608.1"/>
    <property type="molecule type" value="Genomic_DNA"/>
</dbReference>
<feature type="region of interest" description="Disordered" evidence="1">
    <location>
        <begin position="1"/>
        <end position="99"/>
    </location>
</feature>
<dbReference type="Proteomes" id="UP001642260">
    <property type="component" value="Unassembled WGS sequence"/>
</dbReference>
<feature type="region of interest" description="Disordered" evidence="1">
    <location>
        <begin position="301"/>
        <end position="320"/>
    </location>
</feature>
<gene>
    <name evidence="2" type="ORF">ERUC_LOCUS24364</name>
</gene>
<evidence type="ECO:0000313" key="3">
    <source>
        <dbReference type="Proteomes" id="UP001642260"/>
    </source>
</evidence>
<feature type="compositionally biased region" description="Basic and acidic residues" evidence="1">
    <location>
        <begin position="35"/>
        <end position="65"/>
    </location>
</feature>
<proteinExistence type="predicted"/>
<accession>A0ABC8KN90</accession>
<protein>
    <submittedName>
        <fullName evidence="2">Uncharacterized protein</fullName>
    </submittedName>
</protein>
<organism evidence="2 3">
    <name type="scientific">Eruca vesicaria subsp. sativa</name>
    <name type="common">Garden rocket</name>
    <name type="synonym">Eruca sativa</name>
    <dbReference type="NCBI Taxonomy" id="29727"/>
    <lineage>
        <taxon>Eukaryota</taxon>
        <taxon>Viridiplantae</taxon>
        <taxon>Streptophyta</taxon>
        <taxon>Embryophyta</taxon>
        <taxon>Tracheophyta</taxon>
        <taxon>Spermatophyta</taxon>
        <taxon>Magnoliopsida</taxon>
        <taxon>eudicotyledons</taxon>
        <taxon>Gunneridae</taxon>
        <taxon>Pentapetalae</taxon>
        <taxon>rosids</taxon>
        <taxon>malvids</taxon>
        <taxon>Brassicales</taxon>
        <taxon>Brassicaceae</taxon>
        <taxon>Brassiceae</taxon>
        <taxon>Eruca</taxon>
    </lineage>
</organism>
<dbReference type="AlphaFoldDB" id="A0ABC8KN90"/>
<evidence type="ECO:0000313" key="2">
    <source>
        <dbReference type="EMBL" id="CAH8358608.1"/>
    </source>
</evidence>
<feature type="compositionally biased region" description="Polar residues" evidence="1">
    <location>
        <begin position="72"/>
        <end position="93"/>
    </location>
</feature>
<name>A0ABC8KN90_ERUVS</name>
<reference evidence="2 3" key="1">
    <citation type="submission" date="2022-03" db="EMBL/GenBank/DDBJ databases">
        <authorList>
            <person name="Macdonald S."/>
            <person name="Ahmed S."/>
            <person name="Newling K."/>
        </authorList>
    </citation>
    <scope>NUCLEOTIDE SEQUENCE [LARGE SCALE GENOMIC DNA]</scope>
</reference>
<comment type="caution">
    <text evidence="2">The sequence shown here is derived from an EMBL/GenBank/DDBJ whole genome shotgun (WGS) entry which is preliminary data.</text>
</comment>
<feature type="compositionally biased region" description="Polar residues" evidence="1">
    <location>
        <begin position="1"/>
        <end position="10"/>
    </location>
</feature>
<evidence type="ECO:0000256" key="1">
    <source>
        <dbReference type="SAM" id="MobiDB-lite"/>
    </source>
</evidence>